<dbReference type="AlphaFoldDB" id="A0A2P2NFG4"/>
<evidence type="ECO:0000313" key="1">
    <source>
        <dbReference type="EMBL" id="MBX41179.1"/>
    </source>
</evidence>
<protein>
    <submittedName>
        <fullName evidence="1">Uncharacterized protein</fullName>
    </submittedName>
</protein>
<organism evidence="1">
    <name type="scientific">Rhizophora mucronata</name>
    <name type="common">Asiatic mangrove</name>
    <dbReference type="NCBI Taxonomy" id="61149"/>
    <lineage>
        <taxon>Eukaryota</taxon>
        <taxon>Viridiplantae</taxon>
        <taxon>Streptophyta</taxon>
        <taxon>Embryophyta</taxon>
        <taxon>Tracheophyta</taxon>
        <taxon>Spermatophyta</taxon>
        <taxon>Magnoliopsida</taxon>
        <taxon>eudicotyledons</taxon>
        <taxon>Gunneridae</taxon>
        <taxon>Pentapetalae</taxon>
        <taxon>rosids</taxon>
        <taxon>fabids</taxon>
        <taxon>Malpighiales</taxon>
        <taxon>Rhizophoraceae</taxon>
        <taxon>Rhizophora</taxon>
    </lineage>
</organism>
<reference evidence="1" key="1">
    <citation type="submission" date="2018-02" db="EMBL/GenBank/DDBJ databases">
        <title>Rhizophora mucronata_Transcriptome.</title>
        <authorList>
            <person name="Meera S.P."/>
            <person name="Sreeshan A."/>
            <person name="Augustine A."/>
        </authorList>
    </citation>
    <scope>NUCLEOTIDE SEQUENCE</scope>
    <source>
        <tissue evidence="1">Leaf</tissue>
    </source>
</reference>
<accession>A0A2P2NFG4</accession>
<dbReference type="EMBL" id="GGEC01060695">
    <property type="protein sequence ID" value="MBX41179.1"/>
    <property type="molecule type" value="Transcribed_RNA"/>
</dbReference>
<name>A0A2P2NFG4_RHIMU</name>
<sequence>MNLESSILVFFRLQDHKQLKERN</sequence>
<proteinExistence type="predicted"/>